<protein>
    <submittedName>
        <fullName evidence="1">Uncharacterized protein</fullName>
    </submittedName>
</protein>
<evidence type="ECO:0000313" key="1">
    <source>
        <dbReference type="EMBL" id="OAL10072.1"/>
    </source>
</evidence>
<reference evidence="2" key="1">
    <citation type="submission" date="2016-04" db="EMBL/GenBank/DDBJ databases">
        <authorList>
            <person name="Quiroz-Castaneda R.E."/>
            <person name="Martinez-Ocampo F."/>
        </authorList>
    </citation>
    <scope>NUCLEOTIDE SEQUENCE [LARGE SCALE GENOMIC DNA]</scope>
    <source>
        <strain evidence="2">INIFAP01</strain>
    </source>
</reference>
<evidence type="ECO:0000313" key="2">
    <source>
        <dbReference type="Proteomes" id="UP000077623"/>
    </source>
</evidence>
<accession>A0A1A9QBW7</accession>
<comment type="caution">
    <text evidence="1">The sequence shown here is derived from an EMBL/GenBank/DDBJ whole genome shotgun (WGS) entry which is preliminary data.</text>
</comment>
<keyword evidence="2" id="KW-1185">Reference proteome</keyword>
<proteinExistence type="predicted"/>
<dbReference type="EMBL" id="LWUJ01000012">
    <property type="protein sequence ID" value="OAL10072.1"/>
    <property type="molecule type" value="Genomic_DNA"/>
</dbReference>
<name>A0A1A9QBW7_9MOLU</name>
<dbReference type="Proteomes" id="UP000077623">
    <property type="component" value="Unassembled WGS sequence"/>
</dbReference>
<dbReference type="STRING" id="432608.A6V39_04105"/>
<organism evidence="1 2">
    <name type="scientific">Candidatus Mycoplasma haematobovis</name>
    <dbReference type="NCBI Taxonomy" id="432608"/>
    <lineage>
        <taxon>Bacteria</taxon>
        <taxon>Bacillati</taxon>
        <taxon>Mycoplasmatota</taxon>
        <taxon>Mollicutes</taxon>
        <taxon>Mycoplasmataceae</taxon>
        <taxon>Mycoplasma</taxon>
    </lineage>
</organism>
<sequence>MILKILSKTAIAGSTVYLSTNVSVANELLTKPISLSKVNLPKKITSLEDIKIYEKFNNCKFTFVEKWRGSVIYTANEFLAKHKDKEKIWKNKIIEGAEIYRTYCTNGRVITLSNVAWRGGSGFRIDPRELPPSD</sequence>
<gene>
    <name evidence="1" type="ORF">A6V39_04105</name>
</gene>
<dbReference type="RefSeq" id="WP_187150459.1">
    <property type="nucleotide sequence ID" value="NZ_LWUJ01000012.1"/>
</dbReference>
<dbReference type="AlphaFoldDB" id="A0A1A9QBW7"/>